<dbReference type="InterPro" id="IPR036282">
    <property type="entry name" value="Glutathione-S-Trfase_C_sf"/>
</dbReference>
<dbReference type="Pfam" id="PF02798">
    <property type="entry name" value="GST_N"/>
    <property type="match status" value="1"/>
</dbReference>
<dbReference type="InterPro" id="IPR036249">
    <property type="entry name" value="Thioredoxin-like_sf"/>
</dbReference>
<dbReference type="PANTHER" id="PTHR44051">
    <property type="entry name" value="GLUTATHIONE S-TRANSFERASE-RELATED"/>
    <property type="match status" value="1"/>
</dbReference>
<dbReference type="InterPro" id="IPR010987">
    <property type="entry name" value="Glutathione-S-Trfase_C-like"/>
</dbReference>
<dbReference type="SFLD" id="SFLDG01150">
    <property type="entry name" value="Main.1:_Beta-like"/>
    <property type="match status" value="1"/>
</dbReference>
<dbReference type="InterPro" id="IPR040079">
    <property type="entry name" value="Glutathione_S-Trfase"/>
</dbReference>
<protein>
    <submittedName>
        <fullName evidence="3">Glutathione S-transferase</fullName>
        <ecNumber evidence="3">2.5.1.18</ecNumber>
    </submittedName>
</protein>
<dbReference type="SUPFAM" id="SSF52833">
    <property type="entry name" value="Thioredoxin-like"/>
    <property type="match status" value="1"/>
</dbReference>
<dbReference type="Pfam" id="PF13410">
    <property type="entry name" value="GST_C_2"/>
    <property type="match status" value="1"/>
</dbReference>
<sequence>MTMTLYYNPQSRASVARWMLEEVGADYKLQHIDLTKGESRSPEFLAINPMGKIPTLVLDDGTVLTENGAIIVWLADAFPQAGLMPPAGSSGRGTVLRWLFFCGSCFEPALTDRMMRKEAPLPKQAVGWGDYDDVIDAIELALTPGPFVLGATFSAADIYLGASLAWAGRFGAPRISESPSIQDYVKRITARDAFVRAANAQ</sequence>
<evidence type="ECO:0000259" key="1">
    <source>
        <dbReference type="PROSITE" id="PS50404"/>
    </source>
</evidence>
<dbReference type="PANTHER" id="PTHR44051:SF21">
    <property type="entry name" value="GLUTATHIONE S-TRANSFERASE FAMILY PROTEIN"/>
    <property type="match status" value="1"/>
</dbReference>
<dbReference type="EC" id="2.5.1.18" evidence="3"/>
<dbReference type="GO" id="GO:0004364">
    <property type="term" value="F:glutathione transferase activity"/>
    <property type="evidence" value="ECO:0007669"/>
    <property type="project" value="UniProtKB-EC"/>
</dbReference>
<keyword evidence="3" id="KW-0808">Transferase</keyword>
<feature type="domain" description="GST N-terminal" evidence="1">
    <location>
        <begin position="1"/>
        <end position="82"/>
    </location>
</feature>
<dbReference type="Gene3D" id="3.40.30.10">
    <property type="entry name" value="Glutaredoxin"/>
    <property type="match status" value="1"/>
</dbReference>
<feature type="domain" description="GST C-terminal" evidence="2">
    <location>
        <begin position="88"/>
        <end position="201"/>
    </location>
</feature>
<dbReference type="CDD" id="cd03207">
    <property type="entry name" value="GST_C_8"/>
    <property type="match status" value="1"/>
</dbReference>
<reference evidence="3" key="1">
    <citation type="submission" date="2016-09" db="EMBL/GenBank/DDBJ databases">
        <authorList>
            <person name="Capua I."/>
            <person name="De Benedictis P."/>
            <person name="Joannis T."/>
            <person name="Lombin L.H."/>
            <person name="Cattoli G."/>
        </authorList>
    </citation>
    <scope>NUCLEOTIDE SEQUENCE</scope>
    <source>
        <strain evidence="3">B9</strain>
    </source>
</reference>
<dbReference type="AlphaFoldDB" id="A0A1K0IX58"/>
<dbReference type="SFLD" id="SFLDG00358">
    <property type="entry name" value="Main_(cytGST)"/>
    <property type="match status" value="1"/>
</dbReference>
<accession>A0A1K0IX58</accession>
<evidence type="ECO:0000313" key="3">
    <source>
        <dbReference type="EMBL" id="SCU81227.1"/>
    </source>
</evidence>
<proteinExistence type="predicted"/>
<dbReference type="CDD" id="cd03046">
    <property type="entry name" value="GST_N_GTT1_like"/>
    <property type="match status" value="1"/>
</dbReference>
<dbReference type="PROSITE" id="PS50405">
    <property type="entry name" value="GST_CTER"/>
    <property type="match status" value="1"/>
</dbReference>
<dbReference type="SFLD" id="SFLDS00019">
    <property type="entry name" value="Glutathione_Transferase_(cytos"/>
    <property type="match status" value="1"/>
</dbReference>
<dbReference type="PROSITE" id="PS50404">
    <property type="entry name" value="GST_NTER"/>
    <property type="match status" value="1"/>
</dbReference>
<gene>
    <name evidence="3" type="ORF">CNECB9_4040016</name>
</gene>
<dbReference type="SUPFAM" id="SSF47616">
    <property type="entry name" value="GST C-terminal domain-like"/>
    <property type="match status" value="1"/>
</dbReference>
<dbReference type="RefSeq" id="WP_340527286.1">
    <property type="nucleotide sequence ID" value="NZ_FMSH01000340.1"/>
</dbReference>
<organism evidence="3">
    <name type="scientific">Cupriavidus necator</name>
    <name type="common">Alcaligenes eutrophus</name>
    <name type="synonym">Ralstonia eutropha</name>
    <dbReference type="NCBI Taxonomy" id="106590"/>
    <lineage>
        <taxon>Bacteria</taxon>
        <taxon>Pseudomonadati</taxon>
        <taxon>Pseudomonadota</taxon>
        <taxon>Betaproteobacteria</taxon>
        <taxon>Burkholderiales</taxon>
        <taxon>Burkholderiaceae</taxon>
        <taxon>Cupriavidus</taxon>
    </lineage>
</organism>
<dbReference type="EMBL" id="FMSH01000340">
    <property type="protein sequence ID" value="SCU81227.1"/>
    <property type="molecule type" value="Genomic_DNA"/>
</dbReference>
<evidence type="ECO:0000259" key="2">
    <source>
        <dbReference type="PROSITE" id="PS50405"/>
    </source>
</evidence>
<dbReference type="InterPro" id="IPR004045">
    <property type="entry name" value="Glutathione_S-Trfase_N"/>
</dbReference>
<name>A0A1K0IX58_CUPNE</name>
<dbReference type="Gene3D" id="1.20.1050.10">
    <property type="match status" value="1"/>
</dbReference>